<sequence length="104" mass="12301">PYIPESKISTIRMPIIHIMGVNCFVYSLSMVDKKSLFYLRRHLILDITNLIDLIARTRSNASSSEDVRLLVQALIWITFSKYYNIIYYIYDEISWLKFIAISFL</sequence>
<gene>
    <name evidence="2" type="ORF">BDA99DRAFT_447775</name>
</gene>
<accession>A0AAD5JXR3</accession>
<proteinExistence type="predicted"/>
<comment type="caution">
    <text evidence="2">The sequence shown here is derived from an EMBL/GenBank/DDBJ whole genome shotgun (WGS) entry which is preliminary data.</text>
</comment>
<name>A0AAD5JXR3_9FUNG</name>
<organism evidence="2 3">
    <name type="scientific">Phascolomyces articulosus</name>
    <dbReference type="NCBI Taxonomy" id="60185"/>
    <lineage>
        <taxon>Eukaryota</taxon>
        <taxon>Fungi</taxon>
        <taxon>Fungi incertae sedis</taxon>
        <taxon>Mucoromycota</taxon>
        <taxon>Mucoromycotina</taxon>
        <taxon>Mucoromycetes</taxon>
        <taxon>Mucorales</taxon>
        <taxon>Lichtheimiaceae</taxon>
        <taxon>Phascolomyces</taxon>
    </lineage>
</organism>
<keyword evidence="1" id="KW-1133">Transmembrane helix</keyword>
<reference evidence="2" key="1">
    <citation type="journal article" date="2022" name="IScience">
        <title>Evolution of zygomycete secretomes and the origins of terrestrial fungal ecologies.</title>
        <authorList>
            <person name="Chang Y."/>
            <person name="Wang Y."/>
            <person name="Mondo S."/>
            <person name="Ahrendt S."/>
            <person name="Andreopoulos W."/>
            <person name="Barry K."/>
            <person name="Beard J."/>
            <person name="Benny G.L."/>
            <person name="Blankenship S."/>
            <person name="Bonito G."/>
            <person name="Cuomo C."/>
            <person name="Desiro A."/>
            <person name="Gervers K.A."/>
            <person name="Hundley H."/>
            <person name="Kuo A."/>
            <person name="LaButti K."/>
            <person name="Lang B.F."/>
            <person name="Lipzen A."/>
            <person name="O'Donnell K."/>
            <person name="Pangilinan J."/>
            <person name="Reynolds N."/>
            <person name="Sandor L."/>
            <person name="Smith M.E."/>
            <person name="Tsang A."/>
            <person name="Grigoriev I.V."/>
            <person name="Stajich J.E."/>
            <person name="Spatafora J.W."/>
        </authorList>
    </citation>
    <scope>NUCLEOTIDE SEQUENCE</scope>
    <source>
        <strain evidence="2">RSA 2281</strain>
    </source>
</reference>
<keyword evidence="3" id="KW-1185">Reference proteome</keyword>
<dbReference type="AlphaFoldDB" id="A0AAD5JXR3"/>
<evidence type="ECO:0000313" key="2">
    <source>
        <dbReference type="EMBL" id="KAI9245697.1"/>
    </source>
</evidence>
<keyword evidence="1" id="KW-0812">Transmembrane</keyword>
<dbReference type="EMBL" id="JAIXMP010000050">
    <property type="protein sequence ID" value="KAI9245697.1"/>
    <property type="molecule type" value="Genomic_DNA"/>
</dbReference>
<evidence type="ECO:0000256" key="1">
    <source>
        <dbReference type="SAM" id="Phobius"/>
    </source>
</evidence>
<evidence type="ECO:0000313" key="3">
    <source>
        <dbReference type="Proteomes" id="UP001209540"/>
    </source>
</evidence>
<dbReference type="Proteomes" id="UP001209540">
    <property type="component" value="Unassembled WGS sequence"/>
</dbReference>
<feature type="non-terminal residue" evidence="2">
    <location>
        <position position="1"/>
    </location>
</feature>
<reference evidence="2" key="2">
    <citation type="submission" date="2023-02" db="EMBL/GenBank/DDBJ databases">
        <authorList>
            <consortium name="DOE Joint Genome Institute"/>
            <person name="Mondo S.J."/>
            <person name="Chang Y."/>
            <person name="Wang Y."/>
            <person name="Ahrendt S."/>
            <person name="Andreopoulos W."/>
            <person name="Barry K."/>
            <person name="Beard J."/>
            <person name="Benny G.L."/>
            <person name="Blankenship S."/>
            <person name="Bonito G."/>
            <person name="Cuomo C."/>
            <person name="Desiro A."/>
            <person name="Gervers K.A."/>
            <person name="Hundley H."/>
            <person name="Kuo A."/>
            <person name="LaButti K."/>
            <person name="Lang B.F."/>
            <person name="Lipzen A."/>
            <person name="O'Donnell K."/>
            <person name="Pangilinan J."/>
            <person name="Reynolds N."/>
            <person name="Sandor L."/>
            <person name="Smith M.W."/>
            <person name="Tsang A."/>
            <person name="Grigoriev I.V."/>
            <person name="Stajich J.E."/>
            <person name="Spatafora J.W."/>
        </authorList>
    </citation>
    <scope>NUCLEOTIDE SEQUENCE</scope>
    <source>
        <strain evidence="2">RSA 2281</strain>
    </source>
</reference>
<keyword evidence="1" id="KW-0472">Membrane</keyword>
<protein>
    <submittedName>
        <fullName evidence="2">Uncharacterized protein</fullName>
    </submittedName>
</protein>
<feature type="transmembrane region" description="Helical" evidence="1">
    <location>
        <begin position="12"/>
        <end position="31"/>
    </location>
</feature>